<reference evidence="1" key="2">
    <citation type="submission" date="2022-06" db="UniProtKB">
        <authorList>
            <consortium name="EnsemblMetazoa"/>
        </authorList>
    </citation>
    <scope>IDENTIFICATION</scope>
    <source>
        <strain evidence="1">PS312</strain>
    </source>
</reference>
<proteinExistence type="predicted"/>
<dbReference type="EnsemblMetazoa" id="PPA37794.1">
    <property type="protein sequence ID" value="PPA37794.1"/>
    <property type="gene ID" value="WBGene00276163"/>
</dbReference>
<gene>
    <name evidence="1" type="primary">WBGene00276163</name>
</gene>
<dbReference type="AlphaFoldDB" id="A0A2A6CSA4"/>
<sequence length="438" mass="50047">MDMATQGIRSMDSTDDNCGSIEQKCQVTSMRFLPMRIYTLLYFIPFVASLQSKISLDESDENEVNVIIDINADRFVKGLSDLTDSFNDSRVDDIEIGEEECGDTEMDQIVGRVLSDRMKMAAKTEHLVCTTLIQVLDDVIRELVKSVKMAMILPSDSSLIYSLINNPTWFNTSSSSSNLLRFHLHSHFHLHLQRDLPLPQMDPLLRMGSLRPLDHNHHRTHSLLPLDSPLPSDPLYSPSDSLLHSPSPFHFRSALQPFDVYYHILDSSFTKSITHLCKKGFFDEMLTVPRGDFNISLELQCEGKPRVDLSDLHGLLFFLYLANIVWYIESWKLKVGLPLLYIYRNDSNTQIQLVDKILTLSIHHDRLRLSFIVQSAFPQPNEPGRFVFSNQIFRHLSSVINQFYTIPLPFVDSVYSTLPFVSAIDNRLVLAVNLTAIP</sequence>
<accession>A0A8R1YS01</accession>
<keyword evidence="2" id="KW-1185">Reference proteome</keyword>
<name>A0A2A6CSA4_PRIPA</name>
<protein>
    <submittedName>
        <fullName evidence="1">Uncharacterized protein</fullName>
    </submittedName>
</protein>
<reference evidence="2" key="1">
    <citation type="journal article" date="2008" name="Nat. Genet.">
        <title>The Pristionchus pacificus genome provides a unique perspective on nematode lifestyle and parasitism.</title>
        <authorList>
            <person name="Dieterich C."/>
            <person name="Clifton S.W."/>
            <person name="Schuster L.N."/>
            <person name="Chinwalla A."/>
            <person name="Delehaunty K."/>
            <person name="Dinkelacker I."/>
            <person name="Fulton L."/>
            <person name="Fulton R."/>
            <person name="Godfrey J."/>
            <person name="Minx P."/>
            <person name="Mitreva M."/>
            <person name="Roeseler W."/>
            <person name="Tian H."/>
            <person name="Witte H."/>
            <person name="Yang S.P."/>
            <person name="Wilson R.K."/>
            <person name="Sommer R.J."/>
        </authorList>
    </citation>
    <scope>NUCLEOTIDE SEQUENCE [LARGE SCALE GENOMIC DNA]</scope>
    <source>
        <strain evidence="2">PS312</strain>
    </source>
</reference>
<evidence type="ECO:0000313" key="2">
    <source>
        <dbReference type="Proteomes" id="UP000005239"/>
    </source>
</evidence>
<dbReference type="Proteomes" id="UP000005239">
    <property type="component" value="Unassembled WGS sequence"/>
</dbReference>
<evidence type="ECO:0000313" key="1">
    <source>
        <dbReference type="EnsemblMetazoa" id="PPA37794.1"/>
    </source>
</evidence>
<accession>A0A2A6CSA4</accession>
<organism evidence="1 2">
    <name type="scientific">Pristionchus pacificus</name>
    <name type="common">Parasitic nematode worm</name>
    <dbReference type="NCBI Taxonomy" id="54126"/>
    <lineage>
        <taxon>Eukaryota</taxon>
        <taxon>Metazoa</taxon>
        <taxon>Ecdysozoa</taxon>
        <taxon>Nematoda</taxon>
        <taxon>Chromadorea</taxon>
        <taxon>Rhabditida</taxon>
        <taxon>Rhabditina</taxon>
        <taxon>Diplogasteromorpha</taxon>
        <taxon>Diplogasteroidea</taxon>
        <taxon>Neodiplogasteridae</taxon>
        <taxon>Pristionchus</taxon>
    </lineage>
</organism>